<dbReference type="Gene3D" id="1.10.630.10">
    <property type="entry name" value="Cytochrome P450"/>
    <property type="match status" value="1"/>
</dbReference>
<dbReference type="EMBL" id="PXOA01000467">
    <property type="protein sequence ID" value="RFU75124.1"/>
    <property type="molecule type" value="Genomic_DNA"/>
</dbReference>
<dbReference type="PANTHER" id="PTHR46300">
    <property type="entry name" value="P450, PUTATIVE (EUROFUNG)-RELATED-RELATED"/>
    <property type="match status" value="1"/>
</dbReference>
<gene>
    <name evidence="11" type="ORF">TARUN_7126</name>
</gene>
<evidence type="ECO:0000256" key="2">
    <source>
        <dbReference type="ARBA" id="ARBA00010617"/>
    </source>
</evidence>
<evidence type="ECO:0000313" key="12">
    <source>
        <dbReference type="Proteomes" id="UP000266272"/>
    </source>
</evidence>
<name>A0A395NGP3_TRIAR</name>
<proteinExistence type="inferred from homology"/>
<feature type="transmembrane region" description="Helical" evidence="10">
    <location>
        <begin position="6"/>
        <end position="23"/>
    </location>
</feature>
<dbReference type="InterPro" id="IPR036396">
    <property type="entry name" value="Cyt_P450_sf"/>
</dbReference>
<evidence type="ECO:0000256" key="4">
    <source>
        <dbReference type="ARBA" id="ARBA00022723"/>
    </source>
</evidence>
<keyword evidence="10" id="KW-0472">Membrane</keyword>
<feature type="binding site" description="axial binding residue" evidence="8">
    <location>
        <position position="441"/>
    </location>
    <ligand>
        <name>heme</name>
        <dbReference type="ChEBI" id="CHEBI:30413"/>
    </ligand>
    <ligandPart>
        <name>Fe</name>
        <dbReference type="ChEBI" id="CHEBI:18248"/>
    </ligandPart>
</feature>
<reference evidence="11 12" key="1">
    <citation type="journal article" date="2018" name="PLoS Pathog.">
        <title>Evolution of structural diversity of trichothecenes, a family of toxins produced by plant pathogenic and entomopathogenic fungi.</title>
        <authorList>
            <person name="Proctor R.H."/>
            <person name="McCormick S.P."/>
            <person name="Kim H.S."/>
            <person name="Cardoza R.E."/>
            <person name="Stanley A.M."/>
            <person name="Lindo L."/>
            <person name="Kelly A."/>
            <person name="Brown D.W."/>
            <person name="Lee T."/>
            <person name="Vaughan M.M."/>
            <person name="Alexander N.J."/>
            <person name="Busman M."/>
            <person name="Gutierrez S."/>
        </authorList>
    </citation>
    <scope>NUCLEOTIDE SEQUENCE [LARGE SCALE GENOMIC DNA]</scope>
    <source>
        <strain evidence="11 12">IBT 40837</strain>
    </source>
</reference>
<evidence type="ECO:0000313" key="11">
    <source>
        <dbReference type="EMBL" id="RFU75124.1"/>
    </source>
</evidence>
<dbReference type="InterPro" id="IPR001128">
    <property type="entry name" value="Cyt_P450"/>
</dbReference>
<comment type="caution">
    <text evidence="11">The sequence shown here is derived from an EMBL/GenBank/DDBJ whole genome shotgun (WGS) entry which is preliminary data.</text>
</comment>
<comment type="similarity">
    <text evidence="2 9">Belongs to the cytochrome P450 family.</text>
</comment>
<evidence type="ECO:0000256" key="9">
    <source>
        <dbReference type="RuleBase" id="RU000461"/>
    </source>
</evidence>
<dbReference type="CDD" id="cd11065">
    <property type="entry name" value="CYP64-like"/>
    <property type="match status" value="1"/>
</dbReference>
<evidence type="ECO:0000256" key="6">
    <source>
        <dbReference type="ARBA" id="ARBA00023004"/>
    </source>
</evidence>
<keyword evidence="10" id="KW-0812">Transmembrane</keyword>
<dbReference type="PRINTS" id="PR00385">
    <property type="entry name" value="P450"/>
</dbReference>
<comment type="cofactor">
    <cofactor evidence="1 8">
        <name>heme</name>
        <dbReference type="ChEBI" id="CHEBI:30413"/>
    </cofactor>
</comment>
<accession>A0A395NGP3</accession>
<dbReference type="InterPro" id="IPR050364">
    <property type="entry name" value="Cytochrome_P450_fung"/>
</dbReference>
<keyword evidence="5 9" id="KW-0560">Oxidoreductase</keyword>
<dbReference type="SUPFAM" id="SSF48264">
    <property type="entry name" value="Cytochrome P450"/>
    <property type="match status" value="1"/>
</dbReference>
<dbReference type="GO" id="GO:0004497">
    <property type="term" value="F:monooxygenase activity"/>
    <property type="evidence" value="ECO:0007669"/>
    <property type="project" value="UniProtKB-KW"/>
</dbReference>
<dbReference type="Pfam" id="PF00067">
    <property type="entry name" value="p450"/>
    <property type="match status" value="1"/>
</dbReference>
<keyword evidence="3 8" id="KW-0349">Heme</keyword>
<evidence type="ECO:0000256" key="5">
    <source>
        <dbReference type="ARBA" id="ARBA00023002"/>
    </source>
</evidence>
<organism evidence="11 12">
    <name type="scientific">Trichoderma arundinaceum</name>
    <dbReference type="NCBI Taxonomy" id="490622"/>
    <lineage>
        <taxon>Eukaryota</taxon>
        <taxon>Fungi</taxon>
        <taxon>Dikarya</taxon>
        <taxon>Ascomycota</taxon>
        <taxon>Pezizomycotina</taxon>
        <taxon>Sordariomycetes</taxon>
        <taxon>Hypocreomycetidae</taxon>
        <taxon>Hypocreales</taxon>
        <taxon>Hypocreaceae</taxon>
        <taxon>Trichoderma</taxon>
    </lineage>
</organism>
<dbReference type="PANTHER" id="PTHR46300:SF7">
    <property type="entry name" value="P450, PUTATIVE (EUROFUNG)-RELATED"/>
    <property type="match status" value="1"/>
</dbReference>
<keyword evidence="4 8" id="KW-0479">Metal-binding</keyword>
<evidence type="ECO:0008006" key="13">
    <source>
        <dbReference type="Google" id="ProtNLM"/>
    </source>
</evidence>
<keyword evidence="6 8" id="KW-0408">Iron</keyword>
<evidence type="ECO:0000256" key="7">
    <source>
        <dbReference type="ARBA" id="ARBA00023033"/>
    </source>
</evidence>
<keyword evidence="7 9" id="KW-0503">Monooxygenase</keyword>
<sequence>MSSLVIVQGLVVLIGILLYHLFFRKKSELLPLPPGPKPLPLLGNVRDVPPPHIPEFQHWLLFKDKYGPISSVTLQGKAMVIIHDKDVAAELLDKTSLKISSRPQFHFANMCGYDNMMTLMDYTDLFRRHRKFIHQQLGTKALVSRFNNVQDLESKRYLMRVMKNPGNLFQHIRTEAGAIILKIIYDYTIEPSGFDPLVRLIEDVMTNFSHVMIPFTWMVDIFPALKYLPDWFPGTGFKKTAREWKAITEASAYIPYDFVKKQMNKGTYQPSYVSELVEAYGTGNAMEIDDESKEVIAWTAEMIFAGASDTTVSTLMAFVMAMILYPNVQQRAQEEIDRVVGPDRLPGFEDRINLPYVNALIKEMLRWYPIVPVTTAHKSDSEVFLRGYRIPKGSYALVNVWWLTHDPKTYPDPMVLDPDRFLEPRNEPDPAGIFGYGRRACPGRLFAQENLFITISRTLAAFKISNAVDGSGKPIDVHVRHTPGLIDHPEEFPYSIVPRNEKYAEMIQELERVHPWEESSAGSLEWGAFDRYKKEWNSEAK</sequence>
<evidence type="ECO:0000256" key="8">
    <source>
        <dbReference type="PIRSR" id="PIRSR602401-1"/>
    </source>
</evidence>
<dbReference type="Proteomes" id="UP000266272">
    <property type="component" value="Unassembled WGS sequence"/>
</dbReference>
<dbReference type="OrthoDB" id="2789670at2759"/>
<dbReference type="InterPro" id="IPR017972">
    <property type="entry name" value="Cyt_P450_CS"/>
</dbReference>
<protein>
    <recommendedName>
        <fullName evidence="13">O-methylsterigmatocystin oxidoreductase</fullName>
    </recommendedName>
</protein>
<dbReference type="GO" id="GO:0020037">
    <property type="term" value="F:heme binding"/>
    <property type="evidence" value="ECO:0007669"/>
    <property type="project" value="InterPro"/>
</dbReference>
<evidence type="ECO:0000256" key="10">
    <source>
        <dbReference type="SAM" id="Phobius"/>
    </source>
</evidence>
<dbReference type="GO" id="GO:0005506">
    <property type="term" value="F:iron ion binding"/>
    <property type="evidence" value="ECO:0007669"/>
    <property type="project" value="InterPro"/>
</dbReference>
<dbReference type="PROSITE" id="PS00086">
    <property type="entry name" value="CYTOCHROME_P450"/>
    <property type="match status" value="1"/>
</dbReference>
<dbReference type="PRINTS" id="PR00463">
    <property type="entry name" value="EP450I"/>
</dbReference>
<keyword evidence="10" id="KW-1133">Transmembrane helix</keyword>
<dbReference type="GO" id="GO:0016705">
    <property type="term" value="F:oxidoreductase activity, acting on paired donors, with incorporation or reduction of molecular oxygen"/>
    <property type="evidence" value="ECO:0007669"/>
    <property type="project" value="InterPro"/>
</dbReference>
<dbReference type="InterPro" id="IPR002401">
    <property type="entry name" value="Cyt_P450_E_grp-I"/>
</dbReference>
<dbReference type="STRING" id="490622.A0A395NGP3"/>
<evidence type="ECO:0000256" key="3">
    <source>
        <dbReference type="ARBA" id="ARBA00022617"/>
    </source>
</evidence>
<dbReference type="AlphaFoldDB" id="A0A395NGP3"/>
<evidence type="ECO:0000256" key="1">
    <source>
        <dbReference type="ARBA" id="ARBA00001971"/>
    </source>
</evidence>
<keyword evidence="12" id="KW-1185">Reference proteome</keyword>